<dbReference type="RefSeq" id="WP_277567554.1">
    <property type="nucleotide sequence ID" value="NZ_JAPDHZ010000004.1"/>
</dbReference>
<organism evidence="1 2">
    <name type="scientific">Cohnella ginsengisoli</name>
    <dbReference type="NCBI Taxonomy" id="425004"/>
    <lineage>
        <taxon>Bacteria</taxon>
        <taxon>Bacillati</taxon>
        <taxon>Bacillota</taxon>
        <taxon>Bacilli</taxon>
        <taxon>Bacillales</taxon>
        <taxon>Paenibacillaceae</taxon>
        <taxon>Cohnella</taxon>
    </lineage>
</organism>
<keyword evidence="2" id="KW-1185">Reference proteome</keyword>
<name>A0A9X4KPG0_9BACL</name>
<dbReference type="Proteomes" id="UP001153387">
    <property type="component" value="Unassembled WGS sequence"/>
</dbReference>
<sequence>MLKKSVNLIDFKNVLPFDSELFGVYQPLLGWKSERTLKRFRRGHALDRRKLISLLQSRYRGIYKLSGVEGHIREIEYIHPGEQPGAVKGFGSFLLQAIAAELPPLERYKPDVWQEFIDRDRLDKLLNTVVREACMNWYAQLLQQGASVQRLVRLSAAAASEALEKKVNEESVIAGMLLYLAEHKLYDQLRQLFYKTEADLESLLQALYASDPFETLDPKKGSGPRRIVPDRHRAFVPAIFL</sequence>
<evidence type="ECO:0000313" key="2">
    <source>
        <dbReference type="Proteomes" id="UP001153387"/>
    </source>
</evidence>
<accession>A0A9X4KPG0</accession>
<evidence type="ECO:0000313" key="1">
    <source>
        <dbReference type="EMBL" id="MDG0793832.1"/>
    </source>
</evidence>
<gene>
    <name evidence="1" type="ORF">OMP38_25685</name>
</gene>
<proteinExistence type="predicted"/>
<reference evidence="1 2" key="1">
    <citation type="submission" date="2022-10" db="EMBL/GenBank/DDBJ databases">
        <title>Comparative genomic analysis of Cohnella hashimotonis sp. nov., isolated from the International Space Station.</title>
        <authorList>
            <person name="Simpson A."/>
            <person name="Venkateswaran K."/>
        </authorList>
    </citation>
    <scope>NUCLEOTIDE SEQUENCE [LARGE SCALE GENOMIC DNA]</scope>
    <source>
        <strain evidence="1 2">DSM 18997</strain>
    </source>
</reference>
<dbReference type="EMBL" id="JAPDHZ010000004">
    <property type="protein sequence ID" value="MDG0793832.1"/>
    <property type="molecule type" value="Genomic_DNA"/>
</dbReference>
<dbReference type="AlphaFoldDB" id="A0A9X4KPG0"/>
<comment type="caution">
    <text evidence="1">The sequence shown here is derived from an EMBL/GenBank/DDBJ whole genome shotgun (WGS) entry which is preliminary data.</text>
</comment>
<protein>
    <submittedName>
        <fullName evidence="1">Uncharacterized protein</fullName>
    </submittedName>
</protein>